<keyword evidence="2" id="KW-1185">Reference proteome</keyword>
<reference evidence="3" key="2">
    <citation type="submission" date="2025-08" db="UniProtKB">
        <authorList>
            <consortium name="RefSeq"/>
        </authorList>
    </citation>
    <scope>IDENTIFICATION</scope>
    <source>
        <tissue evidence="3">Young leaves</tissue>
    </source>
</reference>
<dbReference type="Proteomes" id="UP000228380">
    <property type="component" value="Chromosome 1"/>
</dbReference>
<name>A0A8B7CBY4_PHODC</name>
<dbReference type="OrthoDB" id="1869542at2759"/>
<dbReference type="GeneID" id="103711494"/>
<proteinExistence type="predicted"/>
<sequence>MRSAREKREKMEAGSDSDAPEEITAEEGIKQDEEIQTVRRENIMRVAQEGKERRRQWAQRKAQPKSSKEHTVEIKEMEQQQEAPYIPGMLPSNIVEALAAREKQTFSSDSEEEIIDHQPTTRKKKQKSSGPETVILKEIPPARCLQNSMEFLKRRKMRVPRSTSVLKNANQALRLLSSQGSLFSKS</sequence>
<feature type="compositionally biased region" description="Basic and acidic residues" evidence="1">
    <location>
        <begin position="66"/>
        <end position="78"/>
    </location>
</feature>
<feature type="region of interest" description="Disordered" evidence="1">
    <location>
        <begin position="1"/>
        <end position="87"/>
    </location>
</feature>
<dbReference type="KEGG" id="pda:103711494"/>
<feature type="region of interest" description="Disordered" evidence="1">
    <location>
        <begin position="103"/>
        <end position="139"/>
    </location>
</feature>
<reference evidence="2" key="1">
    <citation type="journal article" date="2019" name="Nat. Commun.">
        <title>Genome-wide association mapping of date palm fruit traits.</title>
        <authorList>
            <person name="Hazzouri K.M."/>
            <person name="Gros-Balthazard M."/>
            <person name="Flowers J.M."/>
            <person name="Copetti D."/>
            <person name="Lemansour A."/>
            <person name="Lebrun M."/>
            <person name="Masmoudi K."/>
            <person name="Ferrand S."/>
            <person name="Dhar M.I."/>
            <person name="Fresquez Z.A."/>
            <person name="Rosas U."/>
            <person name="Zhang J."/>
            <person name="Talag J."/>
            <person name="Lee S."/>
            <person name="Kudrna D."/>
            <person name="Powell R.F."/>
            <person name="Leitch I.J."/>
            <person name="Krueger R.R."/>
            <person name="Wing R.A."/>
            <person name="Amiri K.M.A."/>
            <person name="Purugganan M.D."/>
        </authorList>
    </citation>
    <scope>NUCLEOTIDE SEQUENCE [LARGE SCALE GENOMIC DNA]</scope>
    <source>
        <strain evidence="2">cv. Khalas</strain>
    </source>
</reference>
<evidence type="ECO:0000256" key="1">
    <source>
        <dbReference type="SAM" id="MobiDB-lite"/>
    </source>
</evidence>
<dbReference type="PANTHER" id="PTHR36387:SF2">
    <property type="entry name" value="UDP-N-ACETYLMURAMOYL-L-ALANYL-D-GLUTAMATE-2, 6-DIAMINOPIMELATE LIGASE"/>
    <property type="match status" value="1"/>
</dbReference>
<accession>A0A8B7CBY4</accession>
<dbReference type="AlphaFoldDB" id="A0A8B7CBY4"/>
<evidence type="ECO:0000313" key="3">
    <source>
        <dbReference type="RefSeq" id="XP_008795871.1"/>
    </source>
</evidence>
<organism evidence="2 3">
    <name type="scientific">Phoenix dactylifera</name>
    <name type="common">Date palm</name>
    <dbReference type="NCBI Taxonomy" id="42345"/>
    <lineage>
        <taxon>Eukaryota</taxon>
        <taxon>Viridiplantae</taxon>
        <taxon>Streptophyta</taxon>
        <taxon>Embryophyta</taxon>
        <taxon>Tracheophyta</taxon>
        <taxon>Spermatophyta</taxon>
        <taxon>Magnoliopsida</taxon>
        <taxon>Liliopsida</taxon>
        <taxon>Arecaceae</taxon>
        <taxon>Coryphoideae</taxon>
        <taxon>Phoeniceae</taxon>
        <taxon>Phoenix</taxon>
    </lineage>
</organism>
<dbReference type="PANTHER" id="PTHR36387">
    <property type="entry name" value="UDP-N-ACETYLMURAMOYL-L-ALANYL-D-GLUTAMATE-2, 6-DIAMINOPIMELATE LIGASE"/>
    <property type="match status" value="1"/>
</dbReference>
<evidence type="ECO:0000313" key="2">
    <source>
        <dbReference type="Proteomes" id="UP000228380"/>
    </source>
</evidence>
<dbReference type="RefSeq" id="XP_008795871.1">
    <property type="nucleotide sequence ID" value="XM_008797649.4"/>
</dbReference>
<gene>
    <name evidence="3" type="primary">LOC103711494</name>
</gene>
<feature type="compositionally biased region" description="Basic and acidic residues" evidence="1">
    <location>
        <begin position="1"/>
        <end position="13"/>
    </location>
</feature>
<feature type="compositionally biased region" description="Basic and acidic residues" evidence="1">
    <location>
        <begin position="27"/>
        <end position="52"/>
    </location>
</feature>
<protein>
    <submittedName>
        <fullName evidence="3">Uncharacterized protein LOC103711494</fullName>
    </submittedName>
</protein>